<reference evidence="3" key="1">
    <citation type="journal article" date="2024" name="Int. J. Syst. Evol. Microbiol.">
        <title>Methylomarinovum tepidoasis sp. nov., a moderately thermophilic methanotroph of the family Methylothermaceae isolated from a deep-sea hydrothermal field.</title>
        <authorList>
            <person name="Hirayama H."/>
            <person name="Takaki Y."/>
            <person name="Abe M."/>
            <person name="Miyazaki M."/>
            <person name="Uematsu K."/>
            <person name="Matsui Y."/>
            <person name="Takai K."/>
        </authorList>
    </citation>
    <scope>NUCLEOTIDE SEQUENCE [LARGE SCALE GENOMIC DNA]</scope>
    <source>
        <strain evidence="3">IT-9</strain>
    </source>
</reference>
<dbReference type="EMBL" id="AP024714">
    <property type="protein sequence ID" value="BCX80852.1"/>
    <property type="molecule type" value="Genomic_DNA"/>
</dbReference>
<dbReference type="RefSeq" id="WP_317705802.1">
    <property type="nucleotide sequence ID" value="NZ_AP024714.1"/>
</dbReference>
<feature type="transmembrane region" description="Helical" evidence="1">
    <location>
        <begin position="148"/>
        <end position="169"/>
    </location>
</feature>
<keyword evidence="1" id="KW-0472">Membrane</keyword>
<protein>
    <submittedName>
        <fullName evidence="2">Uncharacterized protein</fullName>
    </submittedName>
</protein>
<feature type="transmembrane region" description="Helical" evidence="1">
    <location>
        <begin position="74"/>
        <end position="92"/>
    </location>
</feature>
<organism evidence="2 3">
    <name type="scientific">Methylomarinovum caldicuralii</name>
    <dbReference type="NCBI Taxonomy" id="438856"/>
    <lineage>
        <taxon>Bacteria</taxon>
        <taxon>Pseudomonadati</taxon>
        <taxon>Pseudomonadota</taxon>
        <taxon>Gammaproteobacteria</taxon>
        <taxon>Methylococcales</taxon>
        <taxon>Methylothermaceae</taxon>
        <taxon>Methylomarinovum</taxon>
    </lineage>
</organism>
<dbReference type="Proteomes" id="UP001321825">
    <property type="component" value="Chromosome"/>
</dbReference>
<dbReference type="KEGG" id="mcau:MIT9_P0430"/>
<keyword evidence="3" id="KW-1185">Reference proteome</keyword>
<feature type="transmembrane region" description="Helical" evidence="1">
    <location>
        <begin position="113"/>
        <end position="142"/>
    </location>
</feature>
<evidence type="ECO:0000313" key="3">
    <source>
        <dbReference type="Proteomes" id="UP001321825"/>
    </source>
</evidence>
<gene>
    <name evidence="2" type="ORF">MIT9_P0430</name>
</gene>
<evidence type="ECO:0000313" key="2">
    <source>
        <dbReference type="EMBL" id="BCX80852.1"/>
    </source>
</evidence>
<proteinExistence type="predicted"/>
<keyword evidence="1" id="KW-0812">Transmembrane</keyword>
<sequence length="200" mass="22660">MKPQLPPTVAVLFLTGVFAASWPGGRSLLPWMLAAWLGVRAVREPRRAWRLLWLGLAAALAAGAWWQGAAVVRWVPAVTFLLLAWLFGRTLWRPPPLIERMVRLQFAVIPPYLLAYLSRLTQVWTGFFVAAALVSAILTLLASPKVWAGFHGIGIWLATGLLVGGEYLYRRRRFPELERMPPPQETFREIVRYGKAFWLD</sequence>
<dbReference type="AlphaFoldDB" id="A0AAU9BXU7"/>
<evidence type="ECO:0000256" key="1">
    <source>
        <dbReference type="SAM" id="Phobius"/>
    </source>
</evidence>
<feature type="transmembrane region" description="Helical" evidence="1">
    <location>
        <begin position="12"/>
        <end position="39"/>
    </location>
</feature>
<feature type="transmembrane region" description="Helical" evidence="1">
    <location>
        <begin position="51"/>
        <end position="68"/>
    </location>
</feature>
<accession>A0AAU9BXU7</accession>
<name>A0AAU9BXU7_9GAMM</name>
<keyword evidence="1" id="KW-1133">Transmembrane helix</keyword>